<organism evidence="1 2">
    <name type="scientific">Escallonia rubra</name>
    <dbReference type="NCBI Taxonomy" id="112253"/>
    <lineage>
        <taxon>Eukaryota</taxon>
        <taxon>Viridiplantae</taxon>
        <taxon>Streptophyta</taxon>
        <taxon>Embryophyta</taxon>
        <taxon>Tracheophyta</taxon>
        <taxon>Spermatophyta</taxon>
        <taxon>Magnoliopsida</taxon>
        <taxon>eudicotyledons</taxon>
        <taxon>Gunneridae</taxon>
        <taxon>Pentapetalae</taxon>
        <taxon>asterids</taxon>
        <taxon>campanulids</taxon>
        <taxon>Escalloniales</taxon>
        <taxon>Escalloniaceae</taxon>
        <taxon>Escallonia</taxon>
    </lineage>
</organism>
<gene>
    <name evidence="1" type="ORF">RJ640_019687</name>
</gene>
<protein>
    <submittedName>
        <fullName evidence="1">Uncharacterized protein</fullName>
    </submittedName>
</protein>
<dbReference type="Proteomes" id="UP001187471">
    <property type="component" value="Unassembled WGS sequence"/>
</dbReference>
<dbReference type="GO" id="GO:0009536">
    <property type="term" value="C:plastid"/>
    <property type="evidence" value="ECO:0007669"/>
    <property type="project" value="TreeGrafter"/>
</dbReference>
<name>A0AA88RDZ6_9ASTE</name>
<dbReference type="EMBL" id="JAVXUO010001014">
    <property type="protein sequence ID" value="KAK2987127.1"/>
    <property type="molecule type" value="Genomic_DNA"/>
</dbReference>
<evidence type="ECO:0000313" key="1">
    <source>
        <dbReference type="EMBL" id="KAK2987127.1"/>
    </source>
</evidence>
<proteinExistence type="predicted"/>
<keyword evidence="2" id="KW-1185">Reference proteome</keyword>
<dbReference type="AlphaFoldDB" id="A0AA88RDZ6"/>
<evidence type="ECO:0000313" key="2">
    <source>
        <dbReference type="Proteomes" id="UP001187471"/>
    </source>
</evidence>
<dbReference type="PANTHER" id="PTHR36773">
    <property type="entry name" value="EXPRESSED PROTEIN"/>
    <property type="match status" value="1"/>
</dbReference>
<comment type="caution">
    <text evidence="1">The sequence shown here is derived from an EMBL/GenBank/DDBJ whole genome shotgun (WGS) entry which is preliminary data.</text>
</comment>
<dbReference type="PANTHER" id="PTHR36773:SF1">
    <property type="entry name" value="EXPRESSED PROTEIN"/>
    <property type="match status" value="1"/>
</dbReference>
<accession>A0AA88RDZ6</accession>
<sequence length="214" mass="22993">MAKPPPPTIPTDLDDYSPSSTLITFDHPLPLLRQPIPAGPSDEPSAGPFLLSFKDPQSWASAYKSTHSRITQQCESGARIGCSIAASNSCRPPWWKALVGPSKSDFAKRAECEEQEMAKCVKASKASCRKFATDKCLPAFREARIAVNEGHVNLKDALKLIHLAFLKEGARVGLLGLKGSLVEFKPIVEATNCRGKDLLGSGMGIGDFVSGGRN</sequence>
<reference evidence="1" key="1">
    <citation type="submission" date="2022-12" db="EMBL/GenBank/DDBJ databases">
        <title>Draft genome assemblies for two species of Escallonia (Escalloniales).</title>
        <authorList>
            <person name="Chanderbali A."/>
            <person name="Dervinis C."/>
            <person name="Anghel I."/>
            <person name="Soltis D."/>
            <person name="Soltis P."/>
            <person name="Zapata F."/>
        </authorList>
    </citation>
    <scope>NUCLEOTIDE SEQUENCE</scope>
    <source>
        <strain evidence="1">UCBG92.1500</strain>
        <tissue evidence="1">Leaf</tissue>
    </source>
</reference>